<evidence type="ECO:0000256" key="5">
    <source>
        <dbReference type="ARBA" id="ARBA00023136"/>
    </source>
</evidence>
<dbReference type="EMBL" id="UYJE01002572">
    <property type="protein sequence ID" value="VDI11956.1"/>
    <property type="molecule type" value="Genomic_DNA"/>
</dbReference>
<evidence type="ECO:0000313" key="8">
    <source>
        <dbReference type="EMBL" id="VDI11956.1"/>
    </source>
</evidence>
<dbReference type="PANTHER" id="PTHR24365:SF541">
    <property type="entry name" value="PROTEIN TOLL-RELATED"/>
    <property type="match status" value="1"/>
</dbReference>
<proteinExistence type="predicted"/>
<dbReference type="OrthoDB" id="6105302at2759"/>
<keyword evidence="2 6" id="KW-0812">Transmembrane</keyword>
<dbReference type="Pfam" id="PF13676">
    <property type="entry name" value="TIR_2"/>
    <property type="match status" value="1"/>
</dbReference>
<sequence length="667" mass="76820">MDLSRPYKIDKCLCNLSNLQDIEILGLPGQSYSNDLFQNLKCLKIETLMLDSVLSLARNTFISFQNLKTLGIAIHTARARYDVISTIFNSLKIFKGRNMTEISITGNPHRNGFVLGHPHFAVLENICLQKLNLVDDSILGVKFNPFLRYGRKENCLKELNLSNNLLFDSKDRYVFAFCAFKHLKIIRIPREVVKDNRVKRSTKDDVSYSFCLPRTLEQLDLHSHVKSYFRRRVANLTIINGSNLKVLNMANVTVQDCNGTVNGIENLEYLDMSGFNCKLLSEHLLSNFPKLITFIAQDAKLGIGLKSLQTASEFFKKNLDLQHIDLMHNSLHSLPDGLFNHPFRHQISIILDKNNLQSLPNFPSKPNTFQQISLKYNKLSCFSDDNIAKLNIIKPASVFLRGNPIECSCKTLNFLKWVHRSGIIGDVDEVKCVLQNGTLAILSHFLRNLKTFEISCQSKIWLMLASSITSVIILAVIIGIIYYRYRFAFEYFFLRIKMKLRHYQPLTEEFNHDAFISYSHKDIPWVKTLYDKLNSKGFSLCLYHKDFQGGMPIAECIVEAINSSRKVVFVITKNFLESSWGTYEIEMTRMHAFREGRESMVIVILKDDIKKENLPRVLKEIWFKVVCIVWPSDSEAPYNSEDMFYEKLCIALSDGRRKLCDDNTSNL</sequence>
<dbReference type="SUPFAM" id="SSF52200">
    <property type="entry name" value="Toll/Interleukin receptor TIR domain"/>
    <property type="match status" value="1"/>
</dbReference>
<dbReference type="GO" id="GO:0007165">
    <property type="term" value="P:signal transduction"/>
    <property type="evidence" value="ECO:0007669"/>
    <property type="project" value="InterPro"/>
</dbReference>
<evidence type="ECO:0000256" key="3">
    <source>
        <dbReference type="ARBA" id="ARBA00022729"/>
    </source>
</evidence>
<keyword evidence="5 6" id="KW-0472">Membrane</keyword>
<feature type="domain" description="TIR" evidence="7">
    <location>
        <begin position="510"/>
        <end position="648"/>
    </location>
</feature>
<evidence type="ECO:0000256" key="6">
    <source>
        <dbReference type="SAM" id="Phobius"/>
    </source>
</evidence>
<name>A0A8B6D030_MYTGA</name>
<keyword evidence="4 6" id="KW-1133">Transmembrane helix</keyword>
<dbReference type="Gene3D" id="3.40.50.10140">
    <property type="entry name" value="Toll/interleukin-1 receptor homology (TIR) domain"/>
    <property type="match status" value="1"/>
</dbReference>
<protein>
    <recommendedName>
        <fullName evidence="7">TIR domain-containing protein</fullName>
    </recommendedName>
</protein>
<dbReference type="InterPro" id="IPR035897">
    <property type="entry name" value="Toll_tir_struct_dom_sf"/>
</dbReference>
<keyword evidence="3" id="KW-0732">Signal</keyword>
<dbReference type="InterPro" id="IPR032675">
    <property type="entry name" value="LRR_dom_sf"/>
</dbReference>
<evidence type="ECO:0000259" key="7">
    <source>
        <dbReference type="PROSITE" id="PS50104"/>
    </source>
</evidence>
<dbReference type="PROSITE" id="PS50104">
    <property type="entry name" value="TIR"/>
    <property type="match status" value="1"/>
</dbReference>
<dbReference type="Proteomes" id="UP000596742">
    <property type="component" value="Unassembled WGS sequence"/>
</dbReference>
<organism evidence="8 9">
    <name type="scientific">Mytilus galloprovincialis</name>
    <name type="common">Mediterranean mussel</name>
    <dbReference type="NCBI Taxonomy" id="29158"/>
    <lineage>
        <taxon>Eukaryota</taxon>
        <taxon>Metazoa</taxon>
        <taxon>Spiralia</taxon>
        <taxon>Lophotrochozoa</taxon>
        <taxon>Mollusca</taxon>
        <taxon>Bivalvia</taxon>
        <taxon>Autobranchia</taxon>
        <taxon>Pteriomorphia</taxon>
        <taxon>Mytilida</taxon>
        <taxon>Mytiloidea</taxon>
        <taxon>Mytilidae</taxon>
        <taxon>Mytilinae</taxon>
        <taxon>Mytilus</taxon>
    </lineage>
</organism>
<dbReference type="PANTHER" id="PTHR24365">
    <property type="entry name" value="TOLL-LIKE RECEPTOR"/>
    <property type="match status" value="1"/>
</dbReference>
<evidence type="ECO:0000256" key="2">
    <source>
        <dbReference type="ARBA" id="ARBA00022692"/>
    </source>
</evidence>
<feature type="transmembrane region" description="Helical" evidence="6">
    <location>
        <begin position="460"/>
        <end position="485"/>
    </location>
</feature>
<dbReference type="AlphaFoldDB" id="A0A8B6D030"/>
<dbReference type="GO" id="GO:0005886">
    <property type="term" value="C:plasma membrane"/>
    <property type="evidence" value="ECO:0007669"/>
    <property type="project" value="TreeGrafter"/>
</dbReference>
<reference evidence="8" key="1">
    <citation type="submission" date="2018-11" db="EMBL/GenBank/DDBJ databases">
        <authorList>
            <person name="Alioto T."/>
            <person name="Alioto T."/>
        </authorList>
    </citation>
    <scope>NUCLEOTIDE SEQUENCE</scope>
</reference>
<accession>A0A8B6D030</accession>
<comment type="caution">
    <text evidence="8">The sequence shown here is derived from an EMBL/GenBank/DDBJ whole genome shotgun (WGS) entry which is preliminary data.</text>
</comment>
<dbReference type="SMART" id="SM00255">
    <property type="entry name" value="TIR"/>
    <property type="match status" value="1"/>
</dbReference>
<keyword evidence="9" id="KW-1185">Reference proteome</keyword>
<evidence type="ECO:0000256" key="1">
    <source>
        <dbReference type="ARBA" id="ARBA00004167"/>
    </source>
</evidence>
<dbReference type="InterPro" id="IPR000157">
    <property type="entry name" value="TIR_dom"/>
</dbReference>
<gene>
    <name evidence="8" type="ORF">MGAL_10B084067</name>
</gene>
<evidence type="ECO:0000313" key="9">
    <source>
        <dbReference type="Proteomes" id="UP000596742"/>
    </source>
</evidence>
<dbReference type="GO" id="GO:0038023">
    <property type="term" value="F:signaling receptor activity"/>
    <property type="evidence" value="ECO:0007669"/>
    <property type="project" value="TreeGrafter"/>
</dbReference>
<evidence type="ECO:0000256" key="4">
    <source>
        <dbReference type="ARBA" id="ARBA00022989"/>
    </source>
</evidence>
<dbReference type="Gene3D" id="3.80.10.10">
    <property type="entry name" value="Ribonuclease Inhibitor"/>
    <property type="match status" value="1"/>
</dbReference>
<dbReference type="SUPFAM" id="SSF52058">
    <property type="entry name" value="L domain-like"/>
    <property type="match status" value="1"/>
</dbReference>
<comment type="subcellular location">
    <subcellularLocation>
        <location evidence="1">Membrane</location>
        <topology evidence="1">Single-pass membrane protein</topology>
    </subcellularLocation>
</comment>